<dbReference type="NCBIfam" id="NF005435">
    <property type="entry name" value="PRK07021.1"/>
    <property type="match status" value="1"/>
</dbReference>
<accession>A0ABV7LSV7</accession>
<keyword evidence="10" id="KW-0997">Cell inner membrane</keyword>
<comment type="function">
    <text evidence="1 10">Controls the rotational direction of flagella during chemotaxis.</text>
</comment>
<comment type="similarity">
    <text evidence="3 10">Belongs to the FliL family.</text>
</comment>
<evidence type="ECO:0000256" key="6">
    <source>
        <dbReference type="ARBA" id="ARBA00022692"/>
    </source>
</evidence>
<evidence type="ECO:0000256" key="9">
    <source>
        <dbReference type="ARBA" id="ARBA00023136"/>
    </source>
</evidence>
<proteinExistence type="inferred from homology"/>
<evidence type="ECO:0000256" key="4">
    <source>
        <dbReference type="ARBA" id="ARBA00022475"/>
    </source>
</evidence>
<dbReference type="PANTHER" id="PTHR35091">
    <property type="entry name" value="FLAGELLAR PROTEIN FLIL"/>
    <property type="match status" value="1"/>
</dbReference>
<keyword evidence="6 10" id="KW-0812">Transmembrane</keyword>
<keyword evidence="7 10" id="KW-0283">Flagellar rotation</keyword>
<dbReference type="RefSeq" id="WP_386775877.1">
    <property type="nucleotide sequence ID" value="NZ_JBHRUG010000031.1"/>
</dbReference>
<evidence type="ECO:0000256" key="1">
    <source>
        <dbReference type="ARBA" id="ARBA00002254"/>
    </source>
</evidence>
<evidence type="ECO:0000313" key="12">
    <source>
        <dbReference type="Proteomes" id="UP001595579"/>
    </source>
</evidence>
<evidence type="ECO:0000256" key="8">
    <source>
        <dbReference type="ARBA" id="ARBA00022989"/>
    </source>
</evidence>
<keyword evidence="11" id="KW-0282">Flagellum</keyword>
<keyword evidence="8 10" id="KW-1133">Transmembrane helix</keyword>
<dbReference type="EMBL" id="JBHRUG010000031">
    <property type="protein sequence ID" value="MFC3285184.1"/>
    <property type="molecule type" value="Genomic_DNA"/>
</dbReference>
<evidence type="ECO:0000256" key="7">
    <source>
        <dbReference type="ARBA" id="ARBA00022779"/>
    </source>
</evidence>
<keyword evidence="5 10" id="KW-0145">Chemotaxis</keyword>
<protein>
    <recommendedName>
        <fullName evidence="10">Flagellar protein FliL</fullName>
    </recommendedName>
</protein>
<evidence type="ECO:0000256" key="3">
    <source>
        <dbReference type="ARBA" id="ARBA00008281"/>
    </source>
</evidence>
<feature type="transmembrane region" description="Helical" evidence="10">
    <location>
        <begin position="12"/>
        <end position="35"/>
    </location>
</feature>
<dbReference type="PANTHER" id="PTHR35091:SF2">
    <property type="entry name" value="FLAGELLAR PROTEIN FLIL"/>
    <property type="match status" value="1"/>
</dbReference>
<name>A0ABV7LSV7_9GAMM</name>
<keyword evidence="4" id="KW-1003">Cell membrane</keyword>
<organism evidence="11 12">
    <name type="scientific">Litchfieldella rifensis</name>
    <dbReference type="NCBI Taxonomy" id="762643"/>
    <lineage>
        <taxon>Bacteria</taxon>
        <taxon>Pseudomonadati</taxon>
        <taxon>Pseudomonadota</taxon>
        <taxon>Gammaproteobacteria</taxon>
        <taxon>Oceanospirillales</taxon>
        <taxon>Halomonadaceae</taxon>
        <taxon>Litchfieldella</taxon>
    </lineage>
</organism>
<evidence type="ECO:0000256" key="10">
    <source>
        <dbReference type="RuleBase" id="RU364125"/>
    </source>
</evidence>
<evidence type="ECO:0000256" key="5">
    <source>
        <dbReference type="ARBA" id="ARBA00022500"/>
    </source>
</evidence>
<dbReference type="Pfam" id="PF03748">
    <property type="entry name" value="FliL"/>
    <property type="match status" value="1"/>
</dbReference>
<comment type="caution">
    <text evidence="11">The sequence shown here is derived from an EMBL/GenBank/DDBJ whole genome shotgun (WGS) entry which is preliminary data.</text>
</comment>
<dbReference type="InterPro" id="IPR005503">
    <property type="entry name" value="FliL"/>
</dbReference>
<reference evidence="12" key="1">
    <citation type="journal article" date="2019" name="Int. J. Syst. Evol. Microbiol.">
        <title>The Global Catalogue of Microorganisms (GCM) 10K type strain sequencing project: providing services to taxonomists for standard genome sequencing and annotation.</title>
        <authorList>
            <consortium name="The Broad Institute Genomics Platform"/>
            <consortium name="The Broad Institute Genome Sequencing Center for Infectious Disease"/>
            <person name="Wu L."/>
            <person name="Ma J."/>
        </authorList>
    </citation>
    <scope>NUCLEOTIDE SEQUENCE [LARGE SCALE GENOMIC DNA]</scope>
    <source>
        <strain evidence="12">CECT 7698</strain>
    </source>
</reference>
<keyword evidence="11" id="KW-0969">Cilium</keyword>
<evidence type="ECO:0000313" key="11">
    <source>
        <dbReference type="EMBL" id="MFC3285184.1"/>
    </source>
</evidence>
<comment type="subcellular location">
    <subcellularLocation>
        <location evidence="10">Cell inner membrane</location>
    </subcellularLocation>
    <subcellularLocation>
        <location evidence="2">Cell membrane</location>
        <topology evidence="2">Single-pass membrane protein</topology>
    </subcellularLocation>
</comment>
<keyword evidence="9 10" id="KW-0472">Membrane</keyword>
<evidence type="ECO:0000256" key="2">
    <source>
        <dbReference type="ARBA" id="ARBA00004162"/>
    </source>
</evidence>
<dbReference type="Proteomes" id="UP001595579">
    <property type="component" value="Unassembled WGS sequence"/>
</dbReference>
<sequence length="160" mass="17948">MAKSSTAGTRKPWWLLGILIILFSMGSSVAVFYFMDGRADAPVQAEVAPEPKRGPVPIFVKIEPFTVNVQSRDYDQRLLYVGLSLQVGDEMTRELLEEHMPQVRSRLLMLLSSQQAETLTTPDGKQALSARILTLFERPLTDPQPPLAVNDVLYTEFIVQ</sequence>
<keyword evidence="11" id="KW-0966">Cell projection</keyword>
<keyword evidence="12" id="KW-1185">Reference proteome</keyword>
<gene>
    <name evidence="11" type="primary">fliL</name>
    <name evidence="11" type="ORF">ACFOEV_16405</name>
</gene>